<name>I8T8K1_9GAMM</name>
<dbReference type="PANTHER" id="PTHR13696">
    <property type="entry name" value="P-LOOP CONTAINING NUCLEOSIDE TRIPHOSPHATE HYDROLASE"/>
    <property type="match status" value="1"/>
</dbReference>
<dbReference type="PATRIC" id="fig|1172194.4.peg.401"/>
<accession>I8T8K1</accession>
<proteinExistence type="predicted"/>
<protein>
    <recommendedName>
        <fullName evidence="3">Cellulose synthase operon protein YhjQ</fullName>
    </recommendedName>
</protein>
<evidence type="ECO:0000313" key="1">
    <source>
        <dbReference type="EMBL" id="EIT70285.1"/>
    </source>
</evidence>
<gene>
    <name evidence="1" type="ORF">WQQ_04220</name>
</gene>
<dbReference type="STRING" id="1172194.WQQ_04220"/>
<dbReference type="RefSeq" id="WP_007183381.1">
    <property type="nucleotide sequence ID" value="NZ_AKGD01000001.1"/>
</dbReference>
<keyword evidence="2" id="KW-1185">Reference proteome</keyword>
<evidence type="ECO:0000313" key="2">
    <source>
        <dbReference type="Proteomes" id="UP000003704"/>
    </source>
</evidence>
<dbReference type="AlphaFoldDB" id="I8T8K1"/>
<dbReference type="NCBIfam" id="TIGR03371">
    <property type="entry name" value="cellulose_yhjQ"/>
    <property type="match status" value="1"/>
</dbReference>
<dbReference type="InterPro" id="IPR050678">
    <property type="entry name" value="DNA_Partitioning_ATPase"/>
</dbReference>
<dbReference type="InterPro" id="IPR027417">
    <property type="entry name" value="P-loop_NTPase"/>
</dbReference>
<comment type="caution">
    <text evidence="1">The sequence shown here is derived from an EMBL/GenBank/DDBJ whole genome shotgun (WGS) entry which is preliminary data.</text>
</comment>
<reference evidence="1 2" key="1">
    <citation type="journal article" date="2012" name="J. Bacteriol.">
        <title>Genome Sequence of n-Alkane-Degrading Hydrocarboniphaga effusa Strain AP103T (ATCC BAA-332T).</title>
        <authorList>
            <person name="Chang H.K."/>
            <person name="Zylstra G.J."/>
            <person name="Chae J.C."/>
        </authorList>
    </citation>
    <scope>NUCLEOTIDE SEQUENCE [LARGE SCALE GENOMIC DNA]</scope>
    <source>
        <strain evidence="1 2">AP103</strain>
    </source>
</reference>
<dbReference type="Gene3D" id="3.40.50.300">
    <property type="entry name" value="P-loop containing nucleotide triphosphate hydrolases"/>
    <property type="match status" value="1"/>
</dbReference>
<dbReference type="Pfam" id="PF06564">
    <property type="entry name" value="CBP_BcsQ"/>
    <property type="match status" value="1"/>
</dbReference>
<sequence>MTAATAAATVVAVVSPKGGVGKTTVVANLATALLDGGRPVTVVDLDPQNALRLHLQMSLDESRGIAVQALQGLPLAQACFDSPQGLTVLPYGTLAESDRRDFERMLDGDPTWLSRALAELPLPAGSLVLLDTPPGGSVYLQQALTAARFALLVLLPDAASFVTIASMERWLDDYSRPRPEFLGGYYLVNRMNNARALCRDVLNAMNRELGPRMAPHKLHFDAAIEEALASQLPVSRYAPDSVATRDFSAVAGWLSEKV</sequence>
<dbReference type="SUPFAM" id="SSF52540">
    <property type="entry name" value="P-loop containing nucleoside triphosphate hydrolases"/>
    <property type="match status" value="1"/>
</dbReference>
<dbReference type="OrthoDB" id="5288747at2"/>
<dbReference type="EMBL" id="AKGD01000001">
    <property type="protein sequence ID" value="EIT70285.1"/>
    <property type="molecule type" value="Genomic_DNA"/>
</dbReference>
<organism evidence="1 2">
    <name type="scientific">Hydrocarboniphaga effusa AP103</name>
    <dbReference type="NCBI Taxonomy" id="1172194"/>
    <lineage>
        <taxon>Bacteria</taxon>
        <taxon>Pseudomonadati</taxon>
        <taxon>Pseudomonadota</taxon>
        <taxon>Gammaproteobacteria</taxon>
        <taxon>Nevskiales</taxon>
        <taxon>Nevskiaceae</taxon>
        <taxon>Hydrocarboniphaga</taxon>
    </lineage>
</organism>
<dbReference type="Proteomes" id="UP000003704">
    <property type="component" value="Unassembled WGS sequence"/>
</dbReference>
<dbReference type="PANTHER" id="PTHR13696:SF52">
    <property type="entry name" value="PARA FAMILY PROTEIN CT_582"/>
    <property type="match status" value="1"/>
</dbReference>
<dbReference type="InterPro" id="IPR017746">
    <property type="entry name" value="Cellulose_synthase_operon_BcsQ"/>
</dbReference>
<evidence type="ECO:0008006" key="3">
    <source>
        <dbReference type="Google" id="ProtNLM"/>
    </source>
</evidence>